<dbReference type="AlphaFoldDB" id="A0A248LKG5"/>
<evidence type="ECO:0000313" key="3">
    <source>
        <dbReference type="EMBL" id="ASJ25142.1"/>
    </source>
</evidence>
<comment type="similarity">
    <text evidence="1 2">Belongs to the outer membrane factor (OMF) (TC 1.B.17) family.</text>
</comment>
<sequence length="484" mass="52155">MQRLRQSGTPPAGLLCLVVLLSAGMLAGCAVPTGRVTADAALPVHYPGVTADENASAASLPWQEVFRDPHLQALIRQALAYNRDLQLATARVAEARALYGIQEAGSRPGLELNSAAARGRTPADLSITRQAQVAGEYSVNAGLIAYEIDFWGRVKSLREAALAQYLATDEARQAFETSLIALVANTHLTVLELDERIRLARKTLASREESWRIMQKRSETGAGSDLELREVETLVYGARSELALLERQRAQTGALIRQLVGHAPVDAPPARPLDQQELTRPLPAGLPSALLTNRPDLRAAELRLRASQASIRAARAAFFPSIVLTGTAGTASAELGGLFAGGSGSWNFMPVLRMPLFDGGRTQANLDLATARQLVAVADYESVIQTAFREVADALAASHWLGVQVVEQQSRLRAESERTRLARLRYERGVSSYLNVLDAERALFVAEQTLVQVQRAQMAATVDLYKALGGGQVGAGSDNNKEQP</sequence>
<dbReference type="Pfam" id="PF02321">
    <property type="entry name" value="OEP"/>
    <property type="match status" value="2"/>
</dbReference>
<dbReference type="NCBIfam" id="TIGR01845">
    <property type="entry name" value="outer_NodT"/>
    <property type="match status" value="1"/>
</dbReference>
<dbReference type="GO" id="GO:0015562">
    <property type="term" value="F:efflux transmembrane transporter activity"/>
    <property type="evidence" value="ECO:0007669"/>
    <property type="project" value="InterPro"/>
</dbReference>
<dbReference type="PANTHER" id="PTHR30203:SF32">
    <property type="entry name" value="CATION EFFLUX SYSTEM PROTEIN CUSC"/>
    <property type="match status" value="1"/>
</dbReference>
<dbReference type="PROSITE" id="PS51257">
    <property type="entry name" value="PROKAR_LIPOPROTEIN"/>
    <property type="match status" value="1"/>
</dbReference>
<organism evidence="3">
    <name type="scientific">Laribacter hongkongensis</name>
    <dbReference type="NCBI Taxonomy" id="168471"/>
    <lineage>
        <taxon>Bacteria</taxon>
        <taxon>Pseudomonadati</taxon>
        <taxon>Pseudomonadota</taxon>
        <taxon>Betaproteobacteria</taxon>
        <taxon>Neisseriales</taxon>
        <taxon>Aquaspirillaceae</taxon>
        <taxon>Laribacter</taxon>
    </lineage>
</organism>
<gene>
    <name evidence="3" type="ORF">LHGZ1_2311</name>
</gene>
<dbReference type="InterPro" id="IPR010131">
    <property type="entry name" value="MdtP/NodT-like"/>
</dbReference>
<keyword evidence="2" id="KW-0472">Membrane</keyword>
<keyword evidence="2" id="KW-0449">Lipoprotein</keyword>
<keyword evidence="2" id="KW-0812">Transmembrane</keyword>
<reference evidence="3" key="1">
    <citation type="journal article" date="2017" name="J. Antimicrob. Chemother.">
        <title>Emergence and genomic analysis of MDR Laribacter hongkongensis strain HLGZ1 from Guangzhou, China.</title>
        <authorList>
            <person name="Wu H.K."/>
            <person name="Chen J.H."/>
            <person name="Yang L."/>
            <person name="Li A.R."/>
            <person name="Su D.H."/>
            <person name="Lin Y.P."/>
            <person name="Chen D.Q."/>
        </authorList>
    </citation>
    <scope>NUCLEOTIDE SEQUENCE</scope>
    <source>
        <strain evidence="3">HLGZ1</strain>
    </source>
</reference>
<dbReference type="Proteomes" id="UP000197424">
    <property type="component" value="Chromosome"/>
</dbReference>
<evidence type="ECO:0000256" key="2">
    <source>
        <dbReference type="RuleBase" id="RU362097"/>
    </source>
</evidence>
<dbReference type="Gene3D" id="2.20.200.10">
    <property type="entry name" value="Outer membrane efflux proteins (OEP)"/>
    <property type="match status" value="1"/>
</dbReference>
<proteinExistence type="inferred from homology"/>
<dbReference type="RefSeq" id="WP_197736057.1">
    <property type="nucleotide sequence ID" value="NZ_CP022115.1"/>
</dbReference>
<keyword evidence="2" id="KW-0564">Palmitate</keyword>
<reference evidence="3" key="2">
    <citation type="submission" date="2017-06" db="EMBL/GenBank/DDBJ databases">
        <authorList>
            <person name="Kim H.J."/>
            <person name="Triplett B.A."/>
        </authorList>
    </citation>
    <scope>NUCLEOTIDE SEQUENCE</scope>
    <source>
        <strain evidence="3">HLGZ1</strain>
    </source>
</reference>
<dbReference type="InterPro" id="IPR003423">
    <property type="entry name" value="OMP_efflux"/>
</dbReference>
<dbReference type="PANTHER" id="PTHR30203">
    <property type="entry name" value="OUTER MEMBRANE CATION EFFLUX PROTEIN"/>
    <property type="match status" value="1"/>
</dbReference>
<accession>A0A248LKG5</accession>
<dbReference type="Gene3D" id="1.20.1600.10">
    <property type="entry name" value="Outer membrane efflux proteins (OEP)"/>
    <property type="match status" value="1"/>
</dbReference>
<name>A0A248LKG5_9NEIS</name>
<evidence type="ECO:0000256" key="1">
    <source>
        <dbReference type="ARBA" id="ARBA00007613"/>
    </source>
</evidence>
<dbReference type="SUPFAM" id="SSF56954">
    <property type="entry name" value="Outer membrane efflux proteins (OEP)"/>
    <property type="match status" value="1"/>
</dbReference>
<keyword evidence="2" id="KW-1134">Transmembrane beta strand</keyword>
<comment type="subcellular location">
    <subcellularLocation>
        <location evidence="2">Cell membrane</location>
        <topology evidence="2">Lipid-anchor</topology>
    </subcellularLocation>
</comment>
<dbReference type="EMBL" id="CP022115">
    <property type="protein sequence ID" value="ASJ25142.1"/>
    <property type="molecule type" value="Genomic_DNA"/>
</dbReference>
<dbReference type="GO" id="GO:0005886">
    <property type="term" value="C:plasma membrane"/>
    <property type="evidence" value="ECO:0007669"/>
    <property type="project" value="UniProtKB-SubCell"/>
</dbReference>
<protein>
    <submittedName>
        <fullName evidence="3">Putative outer membrane transport protein involved in copper (Silver) tolerance</fullName>
    </submittedName>
</protein>